<dbReference type="InterPro" id="IPR036352">
    <property type="entry name" value="Semap_dom_sf"/>
</dbReference>
<dbReference type="EMBL" id="UYRT01004569">
    <property type="protein sequence ID" value="VDK36753.1"/>
    <property type="molecule type" value="Genomic_DNA"/>
</dbReference>
<evidence type="ECO:0000313" key="3">
    <source>
        <dbReference type="EMBL" id="VDK36753.1"/>
    </source>
</evidence>
<dbReference type="Proteomes" id="UP000271098">
    <property type="component" value="Unassembled WGS sequence"/>
</dbReference>
<sequence>VEHEVCGGSGATFSRIGRLCRSDYGGPRSYANEWTSFVKARLNCSIPGNYPFYFDQIEATAVPINGRYSSENKQFARLVYAVFRSPLAGISSSAICAFDIQQINAIISKSTFGRRNSMQTLWLDAMDIAAASKRRSG</sequence>
<name>A0A183D2C3_9BILA</name>
<dbReference type="InterPro" id="IPR001627">
    <property type="entry name" value="Semap_dom"/>
</dbReference>
<organism evidence="5">
    <name type="scientific">Gongylonema pulchrum</name>
    <dbReference type="NCBI Taxonomy" id="637853"/>
    <lineage>
        <taxon>Eukaryota</taxon>
        <taxon>Metazoa</taxon>
        <taxon>Ecdysozoa</taxon>
        <taxon>Nematoda</taxon>
        <taxon>Chromadorea</taxon>
        <taxon>Rhabditida</taxon>
        <taxon>Spirurina</taxon>
        <taxon>Spiruromorpha</taxon>
        <taxon>Spiruroidea</taxon>
        <taxon>Gongylonematidae</taxon>
        <taxon>Gongylonema</taxon>
    </lineage>
</organism>
<dbReference type="WBParaSite" id="GPUH_0000286901-mRNA-1">
    <property type="protein sequence ID" value="GPUH_0000286901-mRNA-1"/>
    <property type="gene ID" value="GPUH_0000286901"/>
</dbReference>
<reference evidence="3 4" key="2">
    <citation type="submission" date="2018-11" db="EMBL/GenBank/DDBJ databases">
        <authorList>
            <consortium name="Pathogen Informatics"/>
        </authorList>
    </citation>
    <scope>NUCLEOTIDE SEQUENCE [LARGE SCALE GENOMIC DNA]</scope>
</reference>
<reference evidence="5" key="1">
    <citation type="submission" date="2016-06" db="UniProtKB">
        <authorList>
            <consortium name="WormBaseParasite"/>
        </authorList>
    </citation>
    <scope>IDENTIFICATION</scope>
</reference>
<dbReference type="PANTHER" id="PTHR11036">
    <property type="entry name" value="SEMAPHORIN"/>
    <property type="match status" value="1"/>
</dbReference>
<dbReference type="GO" id="GO:0030335">
    <property type="term" value="P:positive regulation of cell migration"/>
    <property type="evidence" value="ECO:0007669"/>
    <property type="project" value="TreeGrafter"/>
</dbReference>
<dbReference type="GO" id="GO:0030215">
    <property type="term" value="F:semaphorin receptor binding"/>
    <property type="evidence" value="ECO:0007669"/>
    <property type="project" value="InterPro"/>
</dbReference>
<evidence type="ECO:0000259" key="2">
    <source>
        <dbReference type="PROSITE" id="PS51004"/>
    </source>
</evidence>
<feature type="domain" description="Sema" evidence="2">
    <location>
        <begin position="1"/>
        <end position="137"/>
    </location>
</feature>
<dbReference type="AlphaFoldDB" id="A0A183D2C3"/>
<protein>
    <submittedName>
        <fullName evidence="5">Sema domain-containing protein</fullName>
    </submittedName>
</protein>
<gene>
    <name evidence="3" type="ORF">GPUH_LOCUS2864</name>
</gene>
<keyword evidence="4" id="KW-1185">Reference proteome</keyword>
<dbReference type="GO" id="GO:0007411">
    <property type="term" value="P:axon guidance"/>
    <property type="evidence" value="ECO:0007669"/>
    <property type="project" value="TreeGrafter"/>
</dbReference>
<evidence type="ECO:0000313" key="4">
    <source>
        <dbReference type="Proteomes" id="UP000271098"/>
    </source>
</evidence>
<accession>A0A183D2C3</accession>
<dbReference type="GO" id="GO:0071526">
    <property type="term" value="P:semaphorin-plexin signaling pathway"/>
    <property type="evidence" value="ECO:0007669"/>
    <property type="project" value="TreeGrafter"/>
</dbReference>
<dbReference type="OrthoDB" id="9988752at2759"/>
<dbReference type="Pfam" id="PF01403">
    <property type="entry name" value="Sema"/>
    <property type="match status" value="1"/>
</dbReference>
<dbReference type="PROSITE" id="PS51004">
    <property type="entry name" value="SEMA"/>
    <property type="match status" value="1"/>
</dbReference>
<evidence type="ECO:0000313" key="5">
    <source>
        <dbReference type="WBParaSite" id="GPUH_0000286901-mRNA-1"/>
    </source>
</evidence>
<evidence type="ECO:0000256" key="1">
    <source>
        <dbReference type="PROSITE-ProRule" id="PRU00352"/>
    </source>
</evidence>
<dbReference type="SUPFAM" id="SSF101912">
    <property type="entry name" value="Sema domain"/>
    <property type="match status" value="1"/>
</dbReference>
<dbReference type="InterPro" id="IPR027231">
    <property type="entry name" value="Semaphorin"/>
</dbReference>
<dbReference type="GO" id="GO:0005886">
    <property type="term" value="C:plasma membrane"/>
    <property type="evidence" value="ECO:0007669"/>
    <property type="project" value="TreeGrafter"/>
</dbReference>
<proteinExistence type="predicted"/>
<comment type="caution">
    <text evidence="1">Lacks conserved residue(s) required for the propagation of feature annotation.</text>
</comment>
<dbReference type="InterPro" id="IPR015943">
    <property type="entry name" value="WD40/YVTN_repeat-like_dom_sf"/>
</dbReference>
<dbReference type="GO" id="GO:0045499">
    <property type="term" value="F:chemorepellent activity"/>
    <property type="evidence" value="ECO:0007669"/>
    <property type="project" value="TreeGrafter"/>
</dbReference>
<dbReference type="Gene3D" id="2.130.10.10">
    <property type="entry name" value="YVTN repeat-like/Quinoprotein amine dehydrogenase"/>
    <property type="match status" value="1"/>
</dbReference>
<dbReference type="PANTHER" id="PTHR11036:SF127">
    <property type="entry name" value="SEMAPHORIN-1A"/>
    <property type="match status" value="1"/>
</dbReference>